<dbReference type="SUPFAM" id="SSF46626">
    <property type="entry name" value="Cytochrome c"/>
    <property type="match status" value="1"/>
</dbReference>
<proteinExistence type="predicted"/>
<evidence type="ECO:0000256" key="2">
    <source>
        <dbReference type="ARBA" id="ARBA00022617"/>
    </source>
</evidence>
<protein>
    <submittedName>
        <fullName evidence="8">Cytochrome C</fullName>
    </submittedName>
</protein>
<name>A0A2D2LWE3_FAUOS</name>
<dbReference type="PROSITE" id="PS51007">
    <property type="entry name" value="CYTC"/>
    <property type="match status" value="1"/>
</dbReference>
<dbReference type="Proteomes" id="UP000229340">
    <property type="component" value="Chromosome"/>
</dbReference>
<keyword evidence="4" id="KW-0249">Electron transport</keyword>
<evidence type="ECO:0000256" key="4">
    <source>
        <dbReference type="ARBA" id="ARBA00022982"/>
    </source>
</evidence>
<keyword evidence="2 6" id="KW-0349">Heme</keyword>
<dbReference type="GO" id="GO:0046872">
    <property type="term" value="F:metal ion binding"/>
    <property type="evidence" value="ECO:0007669"/>
    <property type="project" value="UniProtKB-KW"/>
</dbReference>
<organism evidence="8 9">
    <name type="scientific">Faucicola osloensis</name>
    <name type="common">Moraxella osloensis</name>
    <dbReference type="NCBI Taxonomy" id="34062"/>
    <lineage>
        <taxon>Bacteria</taxon>
        <taxon>Pseudomonadati</taxon>
        <taxon>Pseudomonadota</taxon>
        <taxon>Gammaproteobacteria</taxon>
        <taxon>Moraxellales</taxon>
        <taxon>Moraxellaceae</taxon>
        <taxon>Faucicola</taxon>
    </lineage>
</organism>
<dbReference type="PRINTS" id="PR00604">
    <property type="entry name" value="CYTCHRMECIAB"/>
</dbReference>
<reference evidence="9" key="1">
    <citation type="submission" date="2017-11" db="EMBL/GenBank/DDBJ databases">
        <title>Complete genome sequence of Moraxella osloensis NP7 isolated from human skin.</title>
        <authorList>
            <person name="Lee K."/>
            <person name="Lim J.Y."/>
            <person name="Hwang I."/>
        </authorList>
    </citation>
    <scope>NUCLEOTIDE SEQUENCE [LARGE SCALE GENOMIC DNA]</scope>
    <source>
        <strain evidence="9">NP7</strain>
    </source>
</reference>
<keyword evidence="5 6" id="KW-0408">Iron</keyword>
<feature type="domain" description="Cytochrome c" evidence="7">
    <location>
        <begin position="46"/>
        <end position="146"/>
    </location>
</feature>
<gene>
    <name evidence="8" type="ORF">NP7_08850</name>
</gene>
<dbReference type="Gene3D" id="1.10.760.10">
    <property type="entry name" value="Cytochrome c-like domain"/>
    <property type="match status" value="1"/>
</dbReference>
<evidence type="ECO:0000256" key="5">
    <source>
        <dbReference type="ARBA" id="ARBA00023004"/>
    </source>
</evidence>
<evidence type="ECO:0000259" key="7">
    <source>
        <dbReference type="PROSITE" id="PS51007"/>
    </source>
</evidence>
<evidence type="ECO:0000256" key="6">
    <source>
        <dbReference type="PROSITE-ProRule" id="PRU00433"/>
    </source>
</evidence>
<evidence type="ECO:0000256" key="3">
    <source>
        <dbReference type="ARBA" id="ARBA00022723"/>
    </source>
</evidence>
<keyword evidence="1" id="KW-0813">Transport</keyword>
<sequence length="146" mass="16289">MQQTVIHKSNRLPMLGWGLCIVIATGCQHQPPAERPAVTLPVYSQGDADNGKKQYEEACLKCHKLQPGNNEKGPQLLRIYGAKSALLTDYQYTDALKNSNMTWTAENLDKYIADPKQTIAGTRMRSDPIADAKVRQDIIAYISTLR</sequence>
<evidence type="ECO:0000313" key="9">
    <source>
        <dbReference type="Proteomes" id="UP000229340"/>
    </source>
</evidence>
<dbReference type="InterPro" id="IPR036909">
    <property type="entry name" value="Cyt_c-like_dom_sf"/>
</dbReference>
<dbReference type="RefSeq" id="WP_100270518.1">
    <property type="nucleotide sequence ID" value="NZ_CP024443.1"/>
</dbReference>
<dbReference type="GO" id="GO:0009055">
    <property type="term" value="F:electron transfer activity"/>
    <property type="evidence" value="ECO:0007669"/>
    <property type="project" value="InterPro"/>
</dbReference>
<keyword evidence="3 6" id="KW-0479">Metal-binding</keyword>
<dbReference type="PANTHER" id="PTHR11961">
    <property type="entry name" value="CYTOCHROME C"/>
    <property type="match status" value="1"/>
</dbReference>
<dbReference type="EMBL" id="CP024443">
    <property type="protein sequence ID" value="ATR79344.1"/>
    <property type="molecule type" value="Genomic_DNA"/>
</dbReference>
<dbReference type="InterPro" id="IPR009056">
    <property type="entry name" value="Cyt_c-like_dom"/>
</dbReference>
<dbReference type="AlphaFoldDB" id="A0A2D2LWE3"/>
<dbReference type="STRING" id="34062.AXE82_05030"/>
<dbReference type="GO" id="GO:0020037">
    <property type="term" value="F:heme binding"/>
    <property type="evidence" value="ECO:0007669"/>
    <property type="project" value="InterPro"/>
</dbReference>
<accession>A0A2D2LWE3</accession>
<evidence type="ECO:0000313" key="8">
    <source>
        <dbReference type="EMBL" id="ATR79344.1"/>
    </source>
</evidence>
<dbReference type="Pfam" id="PF00034">
    <property type="entry name" value="Cytochrom_C"/>
    <property type="match status" value="1"/>
</dbReference>
<evidence type="ECO:0000256" key="1">
    <source>
        <dbReference type="ARBA" id="ARBA00022448"/>
    </source>
</evidence>
<dbReference type="InterPro" id="IPR002327">
    <property type="entry name" value="Cyt_c_1A/1B"/>
</dbReference>